<organism evidence="1 2">
    <name type="scientific">Pararge aegeria aegeria</name>
    <dbReference type="NCBI Taxonomy" id="348720"/>
    <lineage>
        <taxon>Eukaryota</taxon>
        <taxon>Metazoa</taxon>
        <taxon>Ecdysozoa</taxon>
        <taxon>Arthropoda</taxon>
        <taxon>Hexapoda</taxon>
        <taxon>Insecta</taxon>
        <taxon>Pterygota</taxon>
        <taxon>Neoptera</taxon>
        <taxon>Endopterygota</taxon>
        <taxon>Lepidoptera</taxon>
        <taxon>Glossata</taxon>
        <taxon>Ditrysia</taxon>
        <taxon>Papilionoidea</taxon>
        <taxon>Nymphalidae</taxon>
        <taxon>Satyrinae</taxon>
        <taxon>Satyrini</taxon>
        <taxon>Parargina</taxon>
        <taxon>Pararge</taxon>
    </lineage>
</organism>
<evidence type="ECO:0000313" key="2">
    <source>
        <dbReference type="Proteomes" id="UP000838756"/>
    </source>
</evidence>
<dbReference type="OrthoDB" id="425681at2759"/>
<dbReference type="AlphaFoldDB" id="A0A8S4SAX6"/>
<dbReference type="Proteomes" id="UP000838756">
    <property type="component" value="Unassembled WGS sequence"/>
</dbReference>
<proteinExistence type="predicted"/>
<sequence length="70" mass="7974">MIKRLATNDLQRILKYSGHIARRVGDNLQKMVTDKMEGKKLRGSSPLRWSDQIRTALDTKVHLAINVAES</sequence>
<name>A0A8S4SAX6_9NEOP</name>
<protein>
    <submittedName>
        <fullName evidence="1">Jg5700 protein</fullName>
    </submittedName>
</protein>
<gene>
    <name evidence="1" type="primary">jg5700</name>
    <name evidence="1" type="ORF">PAEG_LOCUS24696</name>
</gene>
<keyword evidence="2" id="KW-1185">Reference proteome</keyword>
<evidence type="ECO:0000313" key="1">
    <source>
        <dbReference type="EMBL" id="CAH2264862.1"/>
    </source>
</evidence>
<accession>A0A8S4SAX6</accession>
<comment type="caution">
    <text evidence="1">The sequence shown here is derived from an EMBL/GenBank/DDBJ whole genome shotgun (WGS) entry which is preliminary data.</text>
</comment>
<dbReference type="EMBL" id="CAKXAJ010026266">
    <property type="protein sequence ID" value="CAH2264862.1"/>
    <property type="molecule type" value="Genomic_DNA"/>
</dbReference>
<reference evidence="1" key="1">
    <citation type="submission" date="2022-03" db="EMBL/GenBank/DDBJ databases">
        <authorList>
            <person name="Lindestad O."/>
        </authorList>
    </citation>
    <scope>NUCLEOTIDE SEQUENCE</scope>
</reference>